<comment type="caution">
    <text evidence="2">The sequence shown here is derived from an EMBL/GenBank/DDBJ whole genome shotgun (WGS) entry which is preliminary data.</text>
</comment>
<dbReference type="AlphaFoldDB" id="A0A939KLY4"/>
<organism evidence="2 3">
    <name type="scientific">Arthrobacter cavernae</name>
    <dbReference type="NCBI Taxonomy" id="2817681"/>
    <lineage>
        <taxon>Bacteria</taxon>
        <taxon>Bacillati</taxon>
        <taxon>Actinomycetota</taxon>
        <taxon>Actinomycetes</taxon>
        <taxon>Micrococcales</taxon>
        <taxon>Micrococcaceae</taxon>
        <taxon>Arthrobacter</taxon>
    </lineage>
</organism>
<keyword evidence="3" id="KW-1185">Reference proteome</keyword>
<accession>A0A939KLY4</accession>
<feature type="region of interest" description="Disordered" evidence="1">
    <location>
        <begin position="42"/>
        <end position="65"/>
    </location>
</feature>
<reference evidence="2" key="1">
    <citation type="submission" date="2021-03" db="EMBL/GenBank/DDBJ databases">
        <title>A new species, PO-11, isolated from a karst cave deposit.</title>
        <authorList>
            <person name="Zhaoxiaoyong W."/>
        </authorList>
    </citation>
    <scope>NUCLEOTIDE SEQUENCE</scope>
    <source>
        <strain evidence="2">PO-11</strain>
    </source>
</reference>
<dbReference type="RefSeq" id="WP_207615553.1">
    <property type="nucleotide sequence ID" value="NZ_JAFNLL010000013.1"/>
</dbReference>
<proteinExistence type="predicted"/>
<dbReference type="EMBL" id="JAFNLL010000013">
    <property type="protein sequence ID" value="MBO1267748.1"/>
    <property type="molecule type" value="Genomic_DNA"/>
</dbReference>
<name>A0A939KLY4_9MICC</name>
<protein>
    <recommendedName>
        <fullName evidence="4">Transposase IS4-like domain-containing protein</fullName>
    </recommendedName>
</protein>
<evidence type="ECO:0000313" key="3">
    <source>
        <dbReference type="Proteomes" id="UP000664164"/>
    </source>
</evidence>
<feature type="compositionally biased region" description="Low complexity" evidence="1">
    <location>
        <begin position="45"/>
        <end position="54"/>
    </location>
</feature>
<sequence length="65" mass="6716">MAAVWGLANPALGERNDAKALLTQDQHLVTASQVIVGDKGFAGRNSNASSSAASVLGKRNPGRRL</sequence>
<gene>
    <name evidence="2" type="ORF">J1902_07085</name>
</gene>
<dbReference type="Proteomes" id="UP000664164">
    <property type="component" value="Unassembled WGS sequence"/>
</dbReference>
<evidence type="ECO:0000256" key="1">
    <source>
        <dbReference type="SAM" id="MobiDB-lite"/>
    </source>
</evidence>
<evidence type="ECO:0008006" key="4">
    <source>
        <dbReference type="Google" id="ProtNLM"/>
    </source>
</evidence>
<evidence type="ECO:0000313" key="2">
    <source>
        <dbReference type="EMBL" id="MBO1267748.1"/>
    </source>
</evidence>